<dbReference type="Proteomes" id="UP001461341">
    <property type="component" value="Chromosome"/>
</dbReference>
<evidence type="ECO:0000313" key="5">
    <source>
        <dbReference type="Proteomes" id="UP001461341"/>
    </source>
</evidence>
<dbReference type="SUPFAM" id="SSF48452">
    <property type="entry name" value="TPR-like"/>
    <property type="match status" value="1"/>
</dbReference>
<evidence type="ECO:0000256" key="3">
    <source>
        <dbReference type="SAM" id="Phobius"/>
    </source>
</evidence>
<evidence type="ECO:0000256" key="1">
    <source>
        <dbReference type="ARBA" id="ARBA00022737"/>
    </source>
</evidence>
<keyword evidence="1" id="KW-0677">Repeat</keyword>
<dbReference type="PANTHER" id="PTHR24104">
    <property type="entry name" value="E3 UBIQUITIN-PROTEIN LIGASE NHLRC1-RELATED"/>
    <property type="match status" value="1"/>
</dbReference>
<evidence type="ECO:0000256" key="2">
    <source>
        <dbReference type="PROSITE-ProRule" id="PRU00504"/>
    </source>
</evidence>
<dbReference type="PROSITE" id="PS51125">
    <property type="entry name" value="NHL"/>
    <property type="match status" value="3"/>
</dbReference>
<dbReference type="CDD" id="cd05819">
    <property type="entry name" value="NHL"/>
    <property type="match status" value="1"/>
</dbReference>
<dbReference type="Pfam" id="PF01436">
    <property type="entry name" value="NHL"/>
    <property type="match status" value="2"/>
</dbReference>
<keyword evidence="5" id="KW-1185">Reference proteome</keyword>
<dbReference type="InterPro" id="IPR050952">
    <property type="entry name" value="TRIM-NHL_E3_ligases"/>
</dbReference>
<dbReference type="RefSeq" id="WP_369019141.1">
    <property type="nucleotide sequence ID" value="NZ_CP121689.1"/>
</dbReference>
<protein>
    <submittedName>
        <fullName evidence="4">NHL repeat-containing protein</fullName>
    </submittedName>
</protein>
<keyword evidence="3" id="KW-1133">Transmembrane helix</keyword>
<name>A0ABZ2YFD5_9BACT</name>
<dbReference type="EMBL" id="CP121689">
    <property type="protein sequence ID" value="WZL76976.1"/>
    <property type="molecule type" value="Genomic_DNA"/>
</dbReference>
<keyword evidence="3" id="KW-0472">Membrane</keyword>
<proteinExistence type="predicted"/>
<dbReference type="InterPro" id="IPR001258">
    <property type="entry name" value="NHL_repeat"/>
</dbReference>
<dbReference type="Gene3D" id="2.120.10.30">
    <property type="entry name" value="TolB, C-terminal domain"/>
    <property type="match status" value="2"/>
</dbReference>
<evidence type="ECO:0000313" key="4">
    <source>
        <dbReference type="EMBL" id="WZL76976.1"/>
    </source>
</evidence>
<dbReference type="PANTHER" id="PTHR24104:SF25">
    <property type="entry name" value="PROTEIN LIN-41"/>
    <property type="match status" value="1"/>
</dbReference>
<feature type="repeat" description="NHL" evidence="2">
    <location>
        <begin position="261"/>
        <end position="304"/>
    </location>
</feature>
<keyword evidence="3" id="KW-0812">Transmembrane</keyword>
<dbReference type="InterPro" id="IPR011990">
    <property type="entry name" value="TPR-like_helical_dom_sf"/>
</dbReference>
<feature type="repeat" description="NHL" evidence="2">
    <location>
        <begin position="168"/>
        <end position="211"/>
    </location>
</feature>
<reference evidence="4 5" key="1">
    <citation type="submission" date="2023-03" db="EMBL/GenBank/DDBJ databases">
        <title>Novel Species.</title>
        <authorList>
            <person name="Ma S."/>
        </authorList>
    </citation>
    <scope>NUCLEOTIDE SEQUENCE [LARGE SCALE GENOMIC DNA]</scope>
    <source>
        <strain evidence="4 5">B11</strain>
    </source>
</reference>
<sequence>MFREGNWHRVLIFLMGLCLLVAGYTLAVAQEFTLERVVDSFENEIPFFGYPAYVAVNPLSGEILVSDWEKDRLLVFDSSWKLVKVVNGLQGPVGIAFSGNGSRIYVVEQKANQIRVLGGRSYEVQSTIKPEGLSLKGPRGIWASGGRLYLTDTDNSRIVILDEAGKLLFTFGKEGMGKDEFYYPRGIAVDAQGRIWVADTVHHLVKVFEPDGSFLFEFGGEGNDKEHFNRPRYLFIKGEWVFITDYNNHRVKVYDLKGTLHYILGQGGDTAFSFSHPEGLWVDDEGHLLVADAGRMRIVVVGAFSLVKPEVHLVELLKEGKVKEFFQYIERLPLEEREKPETLQALFEAYQMVGDLEGMIAQAEQLFLKDSDNRPTWKDKLGELYFQKAASLRETGRAREALAFYRKSYQYGYRSALFPYLWLSFALLGGANSLLIILALVFILLLLIFIRLRIRRYREW</sequence>
<accession>A0ABZ2YFD5</accession>
<dbReference type="SUPFAM" id="SSF101898">
    <property type="entry name" value="NHL repeat"/>
    <property type="match status" value="1"/>
</dbReference>
<feature type="repeat" description="NHL" evidence="2">
    <location>
        <begin position="50"/>
        <end position="79"/>
    </location>
</feature>
<feature type="transmembrane region" description="Helical" evidence="3">
    <location>
        <begin position="420"/>
        <end position="450"/>
    </location>
</feature>
<dbReference type="Gene3D" id="1.25.40.10">
    <property type="entry name" value="Tetratricopeptide repeat domain"/>
    <property type="match status" value="1"/>
</dbReference>
<organism evidence="4 5">
    <name type="scientific">Thermatribacter velox</name>
    <dbReference type="NCBI Taxonomy" id="3039681"/>
    <lineage>
        <taxon>Bacteria</taxon>
        <taxon>Pseudomonadati</taxon>
        <taxon>Atribacterota</taxon>
        <taxon>Atribacteria</taxon>
        <taxon>Atribacterales</taxon>
        <taxon>Thermatribacteraceae</taxon>
        <taxon>Thermatribacter</taxon>
    </lineage>
</organism>
<gene>
    <name evidence="4" type="ORF">QBE54_04415</name>
</gene>
<dbReference type="InterPro" id="IPR011042">
    <property type="entry name" value="6-blade_b-propeller_TolB-like"/>
</dbReference>